<dbReference type="GO" id="GO:0005829">
    <property type="term" value="C:cytosol"/>
    <property type="evidence" value="ECO:0007669"/>
    <property type="project" value="TreeGrafter"/>
</dbReference>
<feature type="compositionally biased region" description="Basic and acidic residues" evidence="1">
    <location>
        <begin position="246"/>
        <end position="255"/>
    </location>
</feature>
<evidence type="ECO:0000313" key="3">
    <source>
        <dbReference type="EMBL" id="OAA65214.1"/>
    </source>
</evidence>
<evidence type="ECO:0000259" key="2">
    <source>
        <dbReference type="Pfam" id="PF08595"/>
    </source>
</evidence>
<feature type="region of interest" description="Disordered" evidence="1">
    <location>
        <begin position="439"/>
        <end position="461"/>
    </location>
</feature>
<dbReference type="PANTHER" id="PTHR28232:SF1">
    <property type="entry name" value="TRANSCRIPTIONAL REGULATORY PROTEIN RXT2"/>
    <property type="match status" value="1"/>
</dbReference>
<dbReference type="AlphaFoldDB" id="A0A167XP25"/>
<reference evidence="3 4" key="1">
    <citation type="journal article" date="2016" name="Genome Biol. Evol.">
        <title>Divergent and convergent evolution of fungal pathogenicity.</title>
        <authorList>
            <person name="Shang Y."/>
            <person name="Xiao G."/>
            <person name="Zheng P."/>
            <person name="Cen K."/>
            <person name="Zhan S."/>
            <person name="Wang C."/>
        </authorList>
    </citation>
    <scope>NUCLEOTIDE SEQUENCE [LARGE SCALE GENOMIC DNA]</scope>
    <source>
        <strain evidence="3 4">RCEF 264</strain>
    </source>
</reference>
<proteinExistence type="predicted"/>
<accession>A0A167XP25</accession>
<sequence length="461" mass="50587">MAARDQALFLDTYLGLRRALKRKSYDSDSDSSIDQPTNRGNKLKKRARFVRAGQLGGADGLSVLSEPYEYDGYRREILSHNPPLVDDDGYEVDSEEDDDEVVQEAEANAADLNPYAGIRLENLLAPLTAVTDLPAHPTLSRPFTSSALSELATQGCNWMHKENAALWEVKPLLAKFCGDHIWVDCALLVTPNDADLFDDGFVARLAAARTKGSRGSNGSSENGLARIEDAPRTSNGSHNGGGGAADAHDTDMPDIDEHADERRAGKATNGRSGHSRRPADVDGAVAAAAAAPQTNGQHGPAGEGSSDDVNNEGSNYGDRGRGENDEDNHNEDNEDNDDHDDHDDDALVHPLFLAPRSAQPDPNLGLPEAEAEDVRRLLQLWVQKQEEVARGTKKLHEGLLRADRLRTTVFMWSKAEAHRDLSDGEDWYDREAWGLAEDLKKGHDEEEEDQQLPHKKTRNRK</sequence>
<dbReference type="STRING" id="1081102.A0A167XP25"/>
<feature type="domain" description="Transcriptional regulatory protein RXT2 N-terminal" evidence="2">
    <location>
        <begin position="37"/>
        <end position="179"/>
    </location>
</feature>
<dbReference type="OrthoDB" id="2405722at2759"/>
<dbReference type="PANTHER" id="PTHR28232">
    <property type="entry name" value="TRANSCRIPTIONAL REGULATORY PROTEIN RXT2"/>
    <property type="match status" value="1"/>
</dbReference>
<feature type="region of interest" description="Disordered" evidence="1">
    <location>
        <begin position="208"/>
        <end position="255"/>
    </location>
</feature>
<feature type="region of interest" description="Disordered" evidence="1">
    <location>
        <begin position="23"/>
        <end position="45"/>
    </location>
</feature>
<keyword evidence="4" id="KW-1185">Reference proteome</keyword>
<protein>
    <submittedName>
        <fullName evidence="3">RXT2-lik</fullName>
    </submittedName>
</protein>
<dbReference type="GO" id="GO:0033698">
    <property type="term" value="C:Rpd3L complex"/>
    <property type="evidence" value="ECO:0007669"/>
    <property type="project" value="TreeGrafter"/>
</dbReference>
<dbReference type="Proteomes" id="UP000076874">
    <property type="component" value="Unassembled WGS sequence"/>
</dbReference>
<dbReference type="Pfam" id="PF08595">
    <property type="entry name" value="RXT2_N"/>
    <property type="match status" value="1"/>
</dbReference>
<name>A0A167XP25_9HYPO</name>
<dbReference type="InterPro" id="IPR039602">
    <property type="entry name" value="Rxt2"/>
</dbReference>
<feature type="compositionally biased region" description="Acidic residues" evidence="1">
    <location>
        <begin position="324"/>
        <end position="344"/>
    </location>
</feature>
<feature type="region of interest" description="Disordered" evidence="1">
    <location>
        <begin position="288"/>
        <end position="345"/>
    </location>
</feature>
<dbReference type="EMBL" id="AZHD01000003">
    <property type="protein sequence ID" value="OAA65214.1"/>
    <property type="molecule type" value="Genomic_DNA"/>
</dbReference>
<dbReference type="InterPro" id="IPR013904">
    <property type="entry name" value="RXT2_N"/>
</dbReference>
<comment type="caution">
    <text evidence="3">The sequence shown here is derived from an EMBL/GenBank/DDBJ whole genome shotgun (WGS) entry which is preliminary data.</text>
</comment>
<feature type="compositionally biased region" description="Low complexity" evidence="1">
    <location>
        <begin position="213"/>
        <end position="223"/>
    </location>
</feature>
<organism evidence="3 4">
    <name type="scientific">Niveomyces insectorum RCEF 264</name>
    <dbReference type="NCBI Taxonomy" id="1081102"/>
    <lineage>
        <taxon>Eukaryota</taxon>
        <taxon>Fungi</taxon>
        <taxon>Dikarya</taxon>
        <taxon>Ascomycota</taxon>
        <taxon>Pezizomycotina</taxon>
        <taxon>Sordariomycetes</taxon>
        <taxon>Hypocreomycetidae</taxon>
        <taxon>Hypocreales</taxon>
        <taxon>Cordycipitaceae</taxon>
        <taxon>Niveomyces</taxon>
    </lineage>
</organism>
<evidence type="ECO:0000256" key="1">
    <source>
        <dbReference type="SAM" id="MobiDB-lite"/>
    </source>
</evidence>
<evidence type="ECO:0000313" key="4">
    <source>
        <dbReference type="Proteomes" id="UP000076874"/>
    </source>
</evidence>
<gene>
    <name evidence="3" type="ORF">SPI_02001</name>
</gene>